<keyword evidence="1" id="KW-1133">Transmembrane helix</keyword>
<dbReference type="AlphaFoldDB" id="A0A7K4MRH5"/>
<dbReference type="Proteomes" id="UP000523105">
    <property type="component" value="Unassembled WGS sequence"/>
</dbReference>
<accession>A0A7K4MRH5</accession>
<comment type="caution">
    <text evidence="2">The sequence shown here is derived from an EMBL/GenBank/DDBJ whole genome shotgun (WGS) entry which is preliminary data.</text>
</comment>
<gene>
    <name evidence="2" type="ORF">HX837_04885</name>
</gene>
<feature type="transmembrane region" description="Helical" evidence="1">
    <location>
        <begin position="12"/>
        <end position="30"/>
    </location>
</feature>
<organism evidence="2 3">
    <name type="scientific">Marine Group I thaumarchaeote</name>
    <dbReference type="NCBI Taxonomy" id="2511932"/>
    <lineage>
        <taxon>Archaea</taxon>
        <taxon>Nitrososphaerota</taxon>
        <taxon>Marine Group I</taxon>
    </lineage>
</organism>
<evidence type="ECO:0000256" key="1">
    <source>
        <dbReference type="SAM" id="Phobius"/>
    </source>
</evidence>
<evidence type="ECO:0000313" key="3">
    <source>
        <dbReference type="Proteomes" id="UP000523105"/>
    </source>
</evidence>
<evidence type="ECO:0000313" key="2">
    <source>
        <dbReference type="EMBL" id="NWJ43524.1"/>
    </source>
</evidence>
<keyword evidence="1" id="KW-0812">Transmembrane</keyword>
<protein>
    <submittedName>
        <fullName evidence="2">Uncharacterized protein</fullName>
    </submittedName>
</protein>
<keyword evidence="1" id="KW-0472">Membrane</keyword>
<proteinExistence type="predicted"/>
<name>A0A7K4MRH5_9ARCH</name>
<dbReference type="EMBL" id="JACASV010000030">
    <property type="protein sequence ID" value="NWJ43524.1"/>
    <property type="molecule type" value="Genomic_DNA"/>
</dbReference>
<reference evidence="2 3" key="1">
    <citation type="journal article" date="2019" name="Environ. Microbiol.">
        <title>Genomics insights into ecotype formation of ammonia-oxidizing archaea in the deep ocean.</title>
        <authorList>
            <person name="Wang Y."/>
            <person name="Huang J.M."/>
            <person name="Cui G.J."/>
            <person name="Nunoura T."/>
            <person name="Takaki Y."/>
            <person name="Li W.L."/>
            <person name="Li J."/>
            <person name="Gao Z.M."/>
            <person name="Takai K."/>
            <person name="Zhang A.Q."/>
            <person name="Stepanauskas R."/>
        </authorList>
    </citation>
    <scope>NUCLEOTIDE SEQUENCE [LARGE SCALE GENOMIC DNA]</scope>
    <source>
        <strain evidence="2 3">L15b</strain>
    </source>
</reference>
<sequence>MGVTEFLSGKKLIVILIGMGILIVTTISYMDWYDENVLNPRIWEDWSCEEMMRFALEVKDEEFADVQRAKFHNDLSSCI</sequence>